<organism evidence="4 5">
    <name type="scientific">Persicobacter diffluens</name>
    <dbReference type="NCBI Taxonomy" id="981"/>
    <lineage>
        <taxon>Bacteria</taxon>
        <taxon>Pseudomonadati</taxon>
        <taxon>Bacteroidota</taxon>
        <taxon>Cytophagia</taxon>
        <taxon>Cytophagales</taxon>
        <taxon>Persicobacteraceae</taxon>
        <taxon>Persicobacter</taxon>
    </lineage>
</organism>
<dbReference type="PANTHER" id="PTHR20858">
    <property type="entry name" value="PHOSPHOMETHYLPYRIMIDINE KINASE"/>
    <property type="match status" value="1"/>
</dbReference>
<dbReference type="Gene3D" id="3.40.1190.20">
    <property type="match status" value="2"/>
</dbReference>
<sequence length="247" mass="26922">MNEPRPVVLSIAGYDPSGGAGILADAKTFEQLECLGLTAMTCWTVQNGHQFQSAHWLTVEEVKRQIDVVIAGQEIQFVKIGLVKSWPFLLEIILHLKEVLPTARLILDPILSASAGFEFHAEGEDFFQERILPHLFLLTPNQPEANKLDLNFDLPLATNILLKGGHASGADLGTDLLYLVHGGVVKITSDKGKLPDKHGTGCILSAAITAHLAKGHSLEKACQLAKQYLEQCMESNPGILAYHQKTS</sequence>
<evidence type="ECO:0000313" key="5">
    <source>
        <dbReference type="Proteomes" id="UP001310022"/>
    </source>
</evidence>
<dbReference type="EMBL" id="BQKE01000001">
    <property type="protein sequence ID" value="GJM61122.1"/>
    <property type="molecule type" value="Genomic_DNA"/>
</dbReference>
<evidence type="ECO:0000256" key="2">
    <source>
        <dbReference type="ARBA" id="ARBA00012135"/>
    </source>
</evidence>
<dbReference type="InterPro" id="IPR004399">
    <property type="entry name" value="HMP/HMP-P_kinase_dom"/>
</dbReference>
<comment type="caution">
    <text evidence="4">The sequence shown here is derived from an EMBL/GenBank/DDBJ whole genome shotgun (WGS) entry which is preliminary data.</text>
</comment>
<keyword evidence="5" id="KW-1185">Reference proteome</keyword>
<dbReference type="CDD" id="cd01169">
    <property type="entry name" value="HMPP_kinase"/>
    <property type="match status" value="1"/>
</dbReference>
<evidence type="ECO:0000259" key="3">
    <source>
        <dbReference type="Pfam" id="PF08543"/>
    </source>
</evidence>
<dbReference type="SUPFAM" id="SSF53613">
    <property type="entry name" value="Ribokinase-like"/>
    <property type="match status" value="1"/>
</dbReference>
<dbReference type="EC" id="2.7.1.49" evidence="2"/>
<dbReference type="RefSeq" id="WP_338236736.1">
    <property type="nucleotide sequence ID" value="NZ_BQKE01000001.1"/>
</dbReference>
<evidence type="ECO:0000256" key="1">
    <source>
        <dbReference type="ARBA" id="ARBA00004948"/>
    </source>
</evidence>
<dbReference type="GO" id="GO:0009228">
    <property type="term" value="P:thiamine biosynthetic process"/>
    <property type="evidence" value="ECO:0007669"/>
    <property type="project" value="InterPro"/>
</dbReference>
<dbReference type="AlphaFoldDB" id="A0AAN5AJR1"/>
<dbReference type="InterPro" id="IPR029056">
    <property type="entry name" value="Ribokinase-like"/>
</dbReference>
<proteinExistence type="predicted"/>
<dbReference type="Proteomes" id="UP001310022">
    <property type="component" value="Unassembled WGS sequence"/>
</dbReference>
<dbReference type="Pfam" id="PF08543">
    <property type="entry name" value="Phos_pyr_kin"/>
    <property type="match status" value="1"/>
</dbReference>
<gene>
    <name evidence="4" type="primary">thiD</name>
    <name evidence="4" type="ORF">PEDI_16740</name>
</gene>
<protein>
    <recommendedName>
        <fullName evidence="2">hydroxymethylpyrimidine kinase</fullName>
        <ecNumber evidence="2">2.7.1.49</ecNumber>
    </recommendedName>
</protein>
<dbReference type="GO" id="GO:0008902">
    <property type="term" value="F:hydroxymethylpyrimidine kinase activity"/>
    <property type="evidence" value="ECO:0007669"/>
    <property type="project" value="UniProtKB-EC"/>
</dbReference>
<feature type="domain" description="Pyridoxamine kinase/Phosphomethylpyrimidine kinase" evidence="3">
    <location>
        <begin position="15"/>
        <end position="244"/>
    </location>
</feature>
<evidence type="ECO:0000313" key="4">
    <source>
        <dbReference type="EMBL" id="GJM61122.1"/>
    </source>
</evidence>
<accession>A0AAN5AJR1</accession>
<dbReference type="InterPro" id="IPR013749">
    <property type="entry name" value="PM/HMP-P_kinase-1"/>
</dbReference>
<reference evidence="4 5" key="1">
    <citation type="submission" date="2021-12" db="EMBL/GenBank/DDBJ databases">
        <title>Genome sequencing of bacteria with rrn-lacking chromosome and rrn-plasmid.</title>
        <authorList>
            <person name="Anda M."/>
            <person name="Iwasaki W."/>
        </authorList>
    </citation>
    <scope>NUCLEOTIDE SEQUENCE [LARGE SCALE GENOMIC DNA]</scope>
    <source>
        <strain evidence="4 5">NBRC 15940</strain>
    </source>
</reference>
<comment type="pathway">
    <text evidence="1">Cofactor biosynthesis; thiamine diphosphate biosynthesis.</text>
</comment>
<dbReference type="GO" id="GO:0005829">
    <property type="term" value="C:cytosol"/>
    <property type="evidence" value="ECO:0007669"/>
    <property type="project" value="TreeGrafter"/>
</dbReference>
<dbReference type="GO" id="GO:0008972">
    <property type="term" value="F:phosphomethylpyrimidine kinase activity"/>
    <property type="evidence" value="ECO:0007669"/>
    <property type="project" value="InterPro"/>
</dbReference>
<name>A0AAN5AJR1_9BACT</name>
<dbReference type="PANTHER" id="PTHR20858:SF17">
    <property type="entry name" value="HYDROXYMETHYLPYRIMIDINE_PHOSPHOMETHYLPYRIMIDINE KINASE THI20-RELATED"/>
    <property type="match status" value="1"/>
</dbReference>
<keyword evidence="4" id="KW-0808">Transferase</keyword>
<keyword evidence="4" id="KW-0418">Kinase</keyword>